<organism evidence="2 3">
    <name type="scientific">Chlorobaculum parvum (strain DSM 263 / NCIMB 8327)</name>
    <name type="common">Chlorobium vibrioforme subsp. thiosulfatophilum</name>
    <dbReference type="NCBI Taxonomy" id="517417"/>
    <lineage>
        <taxon>Bacteria</taxon>
        <taxon>Pseudomonadati</taxon>
        <taxon>Chlorobiota</taxon>
        <taxon>Chlorobiia</taxon>
        <taxon>Chlorobiales</taxon>
        <taxon>Chlorobiaceae</taxon>
        <taxon>Chlorobaculum</taxon>
    </lineage>
</organism>
<dbReference type="NCBIfam" id="TIGR02032">
    <property type="entry name" value="GG-red-SF"/>
    <property type="match status" value="1"/>
</dbReference>
<dbReference type="PRINTS" id="PR00420">
    <property type="entry name" value="RNGMNOXGNASE"/>
</dbReference>
<dbReference type="AlphaFoldDB" id="B3QNV5"/>
<dbReference type="Pfam" id="PF01494">
    <property type="entry name" value="FAD_binding_3"/>
    <property type="match status" value="1"/>
</dbReference>
<dbReference type="InterPro" id="IPR002938">
    <property type="entry name" value="FAD-bd"/>
</dbReference>
<dbReference type="SUPFAM" id="SSF51905">
    <property type="entry name" value="FAD/NAD(P)-binding domain"/>
    <property type="match status" value="1"/>
</dbReference>
<dbReference type="EMBL" id="CP001099">
    <property type="protein sequence ID" value="ACF11608.1"/>
    <property type="molecule type" value="Genomic_DNA"/>
</dbReference>
<reference evidence="2" key="1">
    <citation type="submission" date="2008-06" db="EMBL/GenBank/DDBJ databases">
        <title>Complete sequence of Chlorobaculum parvum NCIB 8327.</title>
        <authorList>
            <consortium name="US DOE Joint Genome Institute"/>
            <person name="Lucas S."/>
            <person name="Copeland A."/>
            <person name="Lapidus A."/>
            <person name="Glavina del Rio T."/>
            <person name="Dalin E."/>
            <person name="Tice H."/>
            <person name="Bruce D."/>
            <person name="Goodwin L."/>
            <person name="Pitluck S."/>
            <person name="Schmutz J."/>
            <person name="Larimer F."/>
            <person name="Land M."/>
            <person name="Hauser L."/>
            <person name="Kyrpides N."/>
            <person name="Mikhailova N."/>
            <person name="Zhao F."/>
            <person name="Li T."/>
            <person name="Liu Z."/>
            <person name="Overmann J."/>
            <person name="Bryant D.A."/>
            <person name="Richardson P."/>
        </authorList>
    </citation>
    <scope>NUCLEOTIDE SEQUENCE [LARGE SCALE GENOMIC DNA]</scope>
    <source>
        <strain evidence="2">NCIB 8327</strain>
    </source>
</reference>
<dbReference type="eggNOG" id="COG0644">
    <property type="taxonomic scope" value="Bacteria"/>
</dbReference>
<evidence type="ECO:0000313" key="3">
    <source>
        <dbReference type="Proteomes" id="UP000008811"/>
    </source>
</evidence>
<keyword evidence="3" id="KW-1185">Reference proteome</keyword>
<dbReference type="OrthoDB" id="9806565at2"/>
<evidence type="ECO:0000313" key="2">
    <source>
        <dbReference type="EMBL" id="ACF11608.1"/>
    </source>
</evidence>
<evidence type="ECO:0000259" key="1">
    <source>
        <dbReference type="Pfam" id="PF01494"/>
    </source>
</evidence>
<dbReference type="GO" id="GO:0016628">
    <property type="term" value="F:oxidoreductase activity, acting on the CH-CH group of donors, NAD or NADP as acceptor"/>
    <property type="evidence" value="ECO:0007669"/>
    <property type="project" value="InterPro"/>
</dbReference>
<dbReference type="HOGENOM" id="CLU_024648_5_2_10"/>
<dbReference type="GO" id="GO:0071949">
    <property type="term" value="F:FAD binding"/>
    <property type="evidence" value="ECO:0007669"/>
    <property type="project" value="InterPro"/>
</dbReference>
<dbReference type="InterPro" id="IPR036188">
    <property type="entry name" value="FAD/NAD-bd_sf"/>
</dbReference>
<accession>B3QNV5</accession>
<feature type="domain" description="FAD-binding" evidence="1">
    <location>
        <begin position="5"/>
        <end position="317"/>
    </location>
</feature>
<dbReference type="Gene3D" id="3.50.50.60">
    <property type="entry name" value="FAD/NAD(P)-binding domain"/>
    <property type="match status" value="1"/>
</dbReference>
<gene>
    <name evidence="2" type="ordered locus">Cpar_1202</name>
</gene>
<dbReference type="KEGG" id="cpc:Cpar_1202"/>
<sequence>MKPFDVVISGAGPAGCTAALSLARKGLRVALIDKAQFPRDKTCGDGVTPASVRLLEELGVVEVVRQRVGPLTVFKGITLFSPDGAVVQGRLSQTGDRSSESYVIPRSLLDDCFVTCVKAHESISFFDNTESRELIINGDSARGLSTSGGEFYGKCIVAADGVYSPIAAQLGLLNRQKEQQGFAMRAYFSNVNGLSDSIELHYDNLILPGYGWVFPAGEKRANIGVGIMTRFKEPRGLKNMFKRFVAENPVVSSKLKDAAMEPGTLKAWPLPFGSFRGMRSQRNVLLAGDAGSFVDPLSGEGIFYAIKSGQFAADAIVKALAENDRAQAGAFYEKLWRKAFEFDEFSVGYFLQTMLNSRFLMETLLQFASKKQSRADLLADIIAHNRKKLDLVNLLNPLF</sequence>
<dbReference type="RefSeq" id="WP_012502441.1">
    <property type="nucleotide sequence ID" value="NC_011027.1"/>
</dbReference>
<name>B3QNV5_CHLP8</name>
<dbReference type="InterPro" id="IPR011777">
    <property type="entry name" value="Geranylgeranyl_Rdtase_fam"/>
</dbReference>
<dbReference type="Proteomes" id="UP000008811">
    <property type="component" value="Chromosome"/>
</dbReference>
<dbReference type="PANTHER" id="PTHR42685:SF22">
    <property type="entry name" value="CONDITIONED MEDIUM FACTOR RECEPTOR 1"/>
    <property type="match status" value="1"/>
</dbReference>
<dbReference type="PANTHER" id="PTHR42685">
    <property type="entry name" value="GERANYLGERANYL DIPHOSPHATE REDUCTASE"/>
    <property type="match status" value="1"/>
</dbReference>
<dbReference type="InterPro" id="IPR050407">
    <property type="entry name" value="Geranylgeranyl_reductase"/>
</dbReference>
<protein>
    <submittedName>
        <fullName evidence="2">Geranylgeranyl reductase</fullName>
    </submittedName>
</protein>
<proteinExistence type="predicted"/>
<dbReference type="STRING" id="517417.Cpar_1202"/>